<name>F4QA69_CACFS</name>
<feature type="transmembrane region" description="Helical" evidence="2">
    <location>
        <begin position="269"/>
        <end position="291"/>
    </location>
</feature>
<evidence type="ECO:0008006" key="5">
    <source>
        <dbReference type="Google" id="ProtNLM"/>
    </source>
</evidence>
<dbReference type="KEGG" id="dfa:DFA_10430"/>
<accession>F4QA69</accession>
<keyword evidence="4" id="KW-1185">Reference proteome</keyword>
<sequence length="383" mass="44140">MIINEYAGAKRLGIKVSSPSYIFLGYGIHPMRLAKKQAIKQVKGQVKTQELKQEKKKPNKPKRQKKEEKKQARDLLFREFDNWLANHIEYNGNKKMSNAELCEQIDKVQGLQQFTKQLTTRSLNERCLIDSAYYRLKCFFKKNRLRYIRRRGIRYLHLSFKKPTTTTTTTSTQTITMPKGLGQLQIVYPHSPSLNITVVKVEKEEEDDDDGITNKSNNNNNNNNIVFNTQFKYLQQQINFSTTLPMAIIPTIFSTTKKMKSNSNYNSKIYLLLTIIIIIFFYLLTFTNAGITKVKQQNNTLTIDFLPQIMILFQQQMIDDGMIINIKPFCKSMYGFSPLVCTFPQGVPSCDTLRLYGATGIGGTNLDMRFPFICNVTTTTTTD</sequence>
<keyword evidence="2" id="KW-1133">Transmembrane helix</keyword>
<dbReference type="EMBL" id="GL883026">
    <property type="protein sequence ID" value="EGG15588.1"/>
    <property type="molecule type" value="Genomic_DNA"/>
</dbReference>
<reference evidence="4" key="1">
    <citation type="journal article" date="2011" name="Genome Res.">
        <title>Phylogeny-wide analysis of social amoeba genomes highlights ancient origins for complex intercellular communication.</title>
        <authorList>
            <person name="Heidel A.J."/>
            <person name="Lawal H.M."/>
            <person name="Felder M."/>
            <person name="Schilde C."/>
            <person name="Helps N.R."/>
            <person name="Tunggal B."/>
            <person name="Rivero F."/>
            <person name="John U."/>
            <person name="Schleicher M."/>
            <person name="Eichinger L."/>
            <person name="Platzer M."/>
            <person name="Noegel A.A."/>
            <person name="Schaap P."/>
            <person name="Gloeckner G."/>
        </authorList>
    </citation>
    <scope>NUCLEOTIDE SEQUENCE [LARGE SCALE GENOMIC DNA]</scope>
    <source>
        <strain evidence="4">SH3</strain>
    </source>
</reference>
<evidence type="ECO:0000256" key="1">
    <source>
        <dbReference type="SAM" id="MobiDB-lite"/>
    </source>
</evidence>
<keyword evidence="2" id="KW-0812">Transmembrane</keyword>
<feature type="compositionally biased region" description="Basic residues" evidence="1">
    <location>
        <begin position="54"/>
        <end position="64"/>
    </location>
</feature>
<dbReference type="AlphaFoldDB" id="F4QA69"/>
<feature type="region of interest" description="Disordered" evidence="1">
    <location>
        <begin position="45"/>
        <end position="71"/>
    </location>
</feature>
<organism evidence="3 4">
    <name type="scientific">Cavenderia fasciculata</name>
    <name type="common">Slime mold</name>
    <name type="synonym">Dictyostelium fasciculatum</name>
    <dbReference type="NCBI Taxonomy" id="261658"/>
    <lineage>
        <taxon>Eukaryota</taxon>
        <taxon>Amoebozoa</taxon>
        <taxon>Evosea</taxon>
        <taxon>Eumycetozoa</taxon>
        <taxon>Dictyostelia</taxon>
        <taxon>Acytosteliales</taxon>
        <taxon>Cavenderiaceae</taxon>
        <taxon>Cavenderia</taxon>
    </lineage>
</organism>
<evidence type="ECO:0000313" key="4">
    <source>
        <dbReference type="Proteomes" id="UP000007797"/>
    </source>
</evidence>
<proteinExistence type="predicted"/>
<evidence type="ECO:0000313" key="3">
    <source>
        <dbReference type="EMBL" id="EGG15588.1"/>
    </source>
</evidence>
<dbReference type="RefSeq" id="XP_004354330.1">
    <property type="nucleotide sequence ID" value="XM_004354278.1"/>
</dbReference>
<evidence type="ECO:0000256" key="2">
    <source>
        <dbReference type="SAM" id="Phobius"/>
    </source>
</evidence>
<protein>
    <recommendedName>
        <fullName evidence="5">Transmembrane protein</fullName>
    </recommendedName>
</protein>
<dbReference type="Proteomes" id="UP000007797">
    <property type="component" value="Unassembled WGS sequence"/>
</dbReference>
<dbReference type="GeneID" id="14867682"/>
<keyword evidence="2" id="KW-0472">Membrane</keyword>
<gene>
    <name evidence="3" type="ORF">DFA_10430</name>
</gene>